<name>A0ACC2RNR8_9FUNG</name>
<reference evidence="1" key="1">
    <citation type="submission" date="2022-04" db="EMBL/GenBank/DDBJ databases">
        <title>Genome of the entomopathogenic fungus Entomophthora muscae.</title>
        <authorList>
            <person name="Elya C."/>
            <person name="Lovett B.R."/>
            <person name="Lee E."/>
            <person name="Macias A.M."/>
            <person name="Hajek A.E."/>
            <person name="De Bivort B.L."/>
            <person name="Kasson M.T."/>
            <person name="De Fine Licht H.H."/>
            <person name="Stajich J.E."/>
        </authorList>
    </citation>
    <scope>NUCLEOTIDE SEQUENCE</scope>
    <source>
        <strain evidence="1">Berkeley</strain>
    </source>
</reference>
<dbReference type="EMBL" id="QTSX02007104">
    <property type="protein sequence ID" value="KAJ9051701.1"/>
    <property type="molecule type" value="Genomic_DNA"/>
</dbReference>
<comment type="caution">
    <text evidence="1">The sequence shown here is derived from an EMBL/GenBank/DDBJ whole genome shotgun (WGS) entry which is preliminary data.</text>
</comment>
<proteinExistence type="predicted"/>
<organism evidence="1 2">
    <name type="scientific">Entomophthora muscae</name>
    <dbReference type="NCBI Taxonomy" id="34485"/>
    <lineage>
        <taxon>Eukaryota</taxon>
        <taxon>Fungi</taxon>
        <taxon>Fungi incertae sedis</taxon>
        <taxon>Zoopagomycota</taxon>
        <taxon>Entomophthoromycotina</taxon>
        <taxon>Entomophthoromycetes</taxon>
        <taxon>Entomophthorales</taxon>
        <taxon>Entomophthoraceae</taxon>
        <taxon>Entomophthora</taxon>
    </lineage>
</organism>
<accession>A0ACC2RNR8</accession>
<gene>
    <name evidence="1" type="ORF">DSO57_1001967</name>
</gene>
<evidence type="ECO:0000313" key="2">
    <source>
        <dbReference type="Proteomes" id="UP001165960"/>
    </source>
</evidence>
<evidence type="ECO:0000313" key="1">
    <source>
        <dbReference type="EMBL" id="KAJ9051701.1"/>
    </source>
</evidence>
<keyword evidence="2" id="KW-1185">Reference proteome</keyword>
<sequence length="504" mass="57328">MFMGGKATFGMLHGWETCLYKIINEVWFDSKMVLVLFCLFVAGVLAWQIWYRMFRSPLAQIPGPWLGKVTGLYEKYYLVQAKLHTKLSDLHEEYGPIVHFGPNQVSMNSKKSVDIIYKSNLFLKSQLYQAFSFGGANMATVSNQQSYNSWKRVVKKIFGSPSLKKIEPTIKEHVLTPFVEKLERLGTCDIYEAFHFITFDVVVDFLFSCKLNLVSNGDHPIVNWLRDAQFYGILQFLVPQVKHSKGHFGQEGFEAMIRFCQEIIDKRREEGPKEDTLQDLIDMIDDATGKPFSIEDVRAELIILMIGAIDTTANTLFWTLKLLLENPTEMEKLIAEIDAAFPSPDSITLDTIKEKCPYLAAVFNESMRMYPVGGGRAPRIVPKGGAEFEGHYLPVGTECGVTIYAYHRSSHIWKDPDTFRPARFLGPGSAEAKENMIPFLTGPRACVGREMAKMIMNLTLVTLLRRFHIRWNSSNPNPATTPICHIVLKPQELNFLIDAIPRCK</sequence>
<protein>
    <submittedName>
        <fullName evidence="1">Uncharacterized protein</fullName>
    </submittedName>
</protein>
<dbReference type="Proteomes" id="UP001165960">
    <property type="component" value="Unassembled WGS sequence"/>
</dbReference>